<dbReference type="EMBL" id="SMOG01000001">
    <property type="protein sequence ID" value="TDF74613.1"/>
    <property type="molecule type" value="Genomic_DNA"/>
</dbReference>
<organism evidence="1 2">
    <name type="scientific">Candidatus Syntrophosphaera thermopropionivorans</name>
    <dbReference type="NCBI Taxonomy" id="2593015"/>
    <lineage>
        <taxon>Bacteria</taxon>
        <taxon>Pseudomonadati</taxon>
        <taxon>Candidatus Cloacimonadota</taxon>
        <taxon>Candidatus Cloacimonadia</taxon>
        <taxon>Candidatus Cloacimonadales</taxon>
        <taxon>Candidatus Cloacimonadaceae</taxon>
        <taxon>Candidatus Syntrophosphaera</taxon>
    </lineage>
</organism>
<keyword evidence="2" id="KW-1185">Reference proteome</keyword>
<evidence type="ECO:0000313" key="1">
    <source>
        <dbReference type="EMBL" id="TDF74613.1"/>
    </source>
</evidence>
<dbReference type="Proteomes" id="UP000294588">
    <property type="component" value="Unassembled WGS sequence"/>
</dbReference>
<sequence length="615" mass="69232">MTRDFDVIVVGGGHSGIEAALASARRGAKTALFVLKLETIGRMSCNPSIGGPAKGHLAKEIDALGGELGYVADLSGIHFRMLNRSKGPAVWAPRAQNDRLLYSLLMRQHLEEQDNLSLIEASVSELLVEKGSIQGVRILQGMEYFAPQVILATGTFLNGLIHMGNISFPGGRSGEPASEALSNSLLKYGLKLGRFKTGTPPRIDMRTLNYNLLEEQPGDPEPMGFSQYREVELSNKVSCYITHTTTETHNIIKQNLQKSSLYGGIIKGIGPRYCPSIEDKIVKFPQRESHHIFIEPEGLDTCEGYVNGLSTSLPPDIQEKLLHSIPGLENAQIMRYAYAIEYDYINPEEILPSLECRKIKGLWLAGQINGTSGYEEAAAQGIMAGINATLALEGKEPIILSRTQAYIGVLIDDLVTCGTNEPYRMFTSRAEYRLLLRQDNCDERLMPLGYQLGLVSDVRWQKFKHTMELKEREMERLKTEKSINHPDLKEPQKFAVLLKRPDINIEKLKLYGYKPSPEVTPDILRRCELELKYEGYLQRAEEEMQRFRASENIFLSNDIDYYSINALAWEAREKLMKIRPHNLAQAMRIPGVNYSDTAALLLWLKKQQKIERKAE</sequence>
<gene>
    <name evidence="1" type="primary">mnmG</name>
    <name evidence="1" type="ORF">E0946_00590</name>
</gene>
<protein>
    <submittedName>
        <fullName evidence="1">tRNA uridine-5-carboxymethylaminomethyl(34) synthesis enzyme MnmG</fullName>
    </submittedName>
</protein>
<name>A0AC61QL03_9BACT</name>
<evidence type="ECO:0000313" key="2">
    <source>
        <dbReference type="Proteomes" id="UP000294588"/>
    </source>
</evidence>
<proteinExistence type="predicted"/>
<comment type="caution">
    <text evidence="1">The sequence shown here is derived from an EMBL/GenBank/DDBJ whole genome shotgun (WGS) entry which is preliminary data.</text>
</comment>
<reference evidence="1" key="1">
    <citation type="submission" date="2019-03" db="EMBL/GenBank/DDBJ databases">
        <title>Candidatus Syntrophosphaera thermopropionivorans: a novel player in syntrophic propionate oxidation during anaerobic digestion.</title>
        <authorList>
            <person name="Dyksma S."/>
        </authorList>
    </citation>
    <scope>NUCLEOTIDE SEQUENCE</scope>
    <source>
        <strain evidence="1">W5</strain>
    </source>
</reference>
<accession>A0AC61QL03</accession>